<dbReference type="Pfam" id="PF00512">
    <property type="entry name" value="HisKA"/>
    <property type="match status" value="1"/>
</dbReference>
<keyword evidence="8" id="KW-0902">Two-component regulatory system</keyword>
<dbReference type="InterPro" id="IPR000014">
    <property type="entry name" value="PAS"/>
</dbReference>
<dbReference type="InterPro" id="IPR036097">
    <property type="entry name" value="HisK_dim/P_sf"/>
</dbReference>
<dbReference type="STRING" id="1121390.SAMN02746041_02390"/>
<dbReference type="InterPro" id="IPR000700">
    <property type="entry name" value="PAS-assoc_C"/>
</dbReference>
<feature type="transmembrane region" description="Helical" evidence="10">
    <location>
        <begin position="209"/>
        <end position="229"/>
    </location>
</feature>
<dbReference type="Proteomes" id="UP000192783">
    <property type="component" value="Unassembled WGS sequence"/>
</dbReference>
<protein>
    <recommendedName>
        <fullName evidence="2">histidine kinase</fullName>
        <ecNumber evidence="2">2.7.13.3</ecNumber>
    </recommendedName>
</protein>
<comment type="catalytic activity">
    <reaction evidence="1">
        <text>ATP + protein L-histidine = ADP + protein N-phospho-L-histidine.</text>
        <dbReference type="EC" id="2.7.13.3"/>
    </reaction>
</comment>
<dbReference type="Gene3D" id="1.10.287.130">
    <property type="match status" value="1"/>
</dbReference>
<evidence type="ECO:0000256" key="5">
    <source>
        <dbReference type="ARBA" id="ARBA00022741"/>
    </source>
</evidence>
<evidence type="ECO:0000256" key="8">
    <source>
        <dbReference type="ARBA" id="ARBA00023012"/>
    </source>
</evidence>
<evidence type="ECO:0000256" key="3">
    <source>
        <dbReference type="ARBA" id="ARBA00022553"/>
    </source>
</evidence>
<dbReference type="Gene3D" id="3.30.565.10">
    <property type="entry name" value="Histidine kinase-like ATPase, C-terminal domain"/>
    <property type="match status" value="1"/>
</dbReference>
<keyword evidence="10" id="KW-0472">Membrane</keyword>
<dbReference type="InterPro" id="IPR003594">
    <property type="entry name" value="HATPase_dom"/>
</dbReference>
<evidence type="ECO:0000313" key="13">
    <source>
        <dbReference type="EMBL" id="SMC25622.1"/>
    </source>
</evidence>
<dbReference type="CDD" id="cd00130">
    <property type="entry name" value="PAS"/>
    <property type="match status" value="1"/>
</dbReference>
<dbReference type="InterPro" id="IPR013656">
    <property type="entry name" value="PAS_4"/>
</dbReference>
<dbReference type="PROSITE" id="PS50109">
    <property type="entry name" value="HIS_KIN"/>
    <property type="match status" value="1"/>
</dbReference>
<keyword evidence="14" id="KW-1185">Reference proteome</keyword>
<dbReference type="PANTHER" id="PTHR43065:SF10">
    <property type="entry name" value="PEROXIDE STRESS-ACTIVATED HISTIDINE KINASE MAK3"/>
    <property type="match status" value="1"/>
</dbReference>
<evidence type="ECO:0000313" key="14">
    <source>
        <dbReference type="Proteomes" id="UP000192783"/>
    </source>
</evidence>
<dbReference type="Gene3D" id="3.30.450.20">
    <property type="entry name" value="PAS domain"/>
    <property type="match status" value="1"/>
</dbReference>
<dbReference type="SUPFAM" id="SSF55785">
    <property type="entry name" value="PYP-like sensor domain (PAS domain)"/>
    <property type="match status" value="1"/>
</dbReference>
<dbReference type="GO" id="GO:0000155">
    <property type="term" value="F:phosphorelay sensor kinase activity"/>
    <property type="evidence" value="ECO:0007669"/>
    <property type="project" value="InterPro"/>
</dbReference>
<accession>A0A1W1XP40</accession>
<dbReference type="InterPro" id="IPR003661">
    <property type="entry name" value="HisK_dim/P_dom"/>
</dbReference>
<dbReference type="PROSITE" id="PS50113">
    <property type="entry name" value="PAC"/>
    <property type="match status" value="1"/>
</dbReference>
<dbReference type="InterPro" id="IPR035965">
    <property type="entry name" value="PAS-like_dom_sf"/>
</dbReference>
<evidence type="ECO:0000256" key="7">
    <source>
        <dbReference type="ARBA" id="ARBA00022840"/>
    </source>
</evidence>
<dbReference type="AlphaFoldDB" id="A0A1W1XP40"/>
<dbReference type="InterPro" id="IPR036890">
    <property type="entry name" value="HATPase_C_sf"/>
</dbReference>
<keyword evidence="3" id="KW-0597">Phosphoprotein</keyword>
<reference evidence="13 14" key="1">
    <citation type="submission" date="2017-04" db="EMBL/GenBank/DDBJ databases">
        <authorList>
            <person name="Afonso C.L."/>
            <person name="Miller P.J."/>
            <person name="Scott M.A."/>
            <person name="Spackman E."/>
            <person name="Goraichik I."/>
            <person name="Dimitrov K.M."/>
            <person name="Suarez D.L."/>
            <person name="Swayne D.E."/>
        </authorList>
    </citation>
    <scope>NUCLEOTIDE SEQUENCE [LARGE SCALE GENOMIC DNA]</scope>
    <source>
        <strain evidence="13 14">DSM 13146</strain>
    </source>
</reference>
<dbReference type="OrthoDB" id="9773941at2"/>
<dbReference type="SUPFAM" id="SSF47384">
    <property type="entry name" value="Homodimeric domain of signal transducing histidine kinase"/>
    <property type="match status" value="1"/>
</dbReference>
<keyword evidence="7" id="KW-0067">ATP-binding</keyword>
<dbReference type="InterPro" id="IPR004358">
    <property type="entry name" value="Sig_transdc_His_kin-like_C"/>
</dbReference>
<sequence>MTPTSRFQAWLSPSLIVGSSVLLAAILLVVAFKNIQRERAFMEQTLLSQARILVRSLEAGTRTGMMGHMRWGRGQLQVLMEQMVQQPHVFFLRLQTPSGAVKASAGPELNLPDLPVPAASGATEVTRLVRLDGAHVFVYARPYAPWTRPGREPCPMDGCATPIPETQGRRGPVGLGRSGLGTDRDAWVVVGLDAGPYQSALRQDLRQNALILAVLFIVGAAGLVSLFWAHHYRLARRSLKDMEILTETILSRMPVGLVVLDQDGTAQRINDSARQLLGQERLSGSLKDAPDLGPLVTSALRDKVHMEEELRLGDRDSPERYVFASVSPLDRAGTSPALYLLLLSDTTRLRRLEKKLHRSEHLASLGRLAAGVAHEIRNPLSSIKGFATILAGKAAGDPSAQKISTAFQHEVDRLNRVVTELLEFARPPDLQWKRTSVGQLLEHTVRLVEKDAEDAGVSIQIHIDPPDLEMEADGDRLAQVLLNLYLNAIQAMEGGGTLRISVCREGESAVVSIQDTGPGIPKDVLGRIFDPYFTTKPRGVGLGLAIVHRVVEAHQGEVTVHSEPGSGTRFVLRLPLRPTDSADSLEPANESAIRSVAGLEHKTHRRTGETP</sequence>
<keyword evidence="10" id="KW-0812">Transmembrane</keyword>
<evidence type="ECO:0000256" key="6">
    <source>
        <dbReference type="ARBA" id="ARBA00022777"/>
    </source>
</evidence>
<dbReference type="SMART" id="SM00387">
    <property type="entry name" value="HATPase_c"/>
    <property type="match status" value="1"/>
</dbReference>
<organism evidence="13 14">
    <name type="scientific">Desulfacinum hydrothermale DSM 13146</name>
    <dbReference type="NCBI Taxonomy" id="1121390"/>
    <lineage>
        <taxon>Bacteria</taxon>
        <taxon>Pseudomonadati</taxon>
        <taxon>Thermodesulfobacteriota</taxon>
        <taxon>Syntrophobacteria</taxon>
        <taxon>Syntrophobacterales</taxon>
        <taxon>Syntrophobacteraceae</taxon>
        <taxon>Desulfacinum</taxon>
    </lineage>
</organism>
<dbReference type="PANTHER" id="PTHR43065">
    <property type="entry name" value="SENSOR HISTIDINE KINASE"/>
    <property type="match status" value="1"/>
</dbReference>
<feature type="transmembrane region" description="Helical" evidence="10">
    <location>
        <begin position="12"/>
        <end position="32"/>
    </location>
</feature>
<dbReference type="Pfam" id="PF08448">
    <property type="entry name" value="PAS_4"/>
    <property type="match status" value="1"/>
</dbReference>
<dbReference type="Pfam" id="PF02518">
    <property type="entry name" value="HATPase_c"/>
    <property type="match status" value="1"/>
</dbReference>
<keyword evidence="5" id="KW-0547">Nucleotide-binding</keyword>
<evidence type="ECO:0000256" key="2">
    <source>
        <dbReference type="ARBA" id="ARBA00012438"/>
    </source>
</evidence>
<dbReference type="SUPFAM" id="SSF55874">
    <property type="entry name" value="ATPase domain of HSP90 chaperone/DNA topoisomerase II/histidine kinase"/>
    <property type="match status" value="1"/>
</dbReference>
<evidence type="ECO:0000256" key="4">
    <source>
        <dbReference type="ARBA" id="ARBA00022679"/>
    </source>
</evidence>
<dbReference type="PRINTS" id="PR00344">
    <property type="entry name" value="BCTRLSENSOR"/>
</dbReference>
<dbReference type="RefSeq" id="WP_084058119.1">
    <property type="nucleotide sequence ID" value="NZ_FWXF01000014.1"/>
</dbReference>
<evidence type="ECO:0000256" key="9">
    <source>
        <dbReference type="SAM" id="MobiDB-lite"/>
    </source>
</evidence>
<dbReference type="SMART" id="SM00388">
    <property type="entry name" value="HisKA"/>
    <property type="match status" value="1"/>
</dbReference>
<evidence type="ECO:0000259" key="12">
    <source>
        <dbReference type="PROSITE" id="PS50113"/>
    </source>
</evidence>
<evidence type="ECO:0000259" key="11">
    <source>
        <dbReference type="PROSITE" id="PS50109"/>
    </source>
</evidence>
<evidence type="ECO:0000256" key="1">
    <source>
        <dbReference type="ARBA" id="ARBA00000085"/>
    </source>
</evidence>
<dbReference type="EMBL" id="FWXF01000014">
    <property type="protein sequence ID" value="SMC25622.1"/>
    <property type="molecule type" value="Genomic_DNA"/>
</dbReference>
<proteinExistence type="predicted"/>
<keyword evidence="6 13" id="KW-0418">Kinase</keyword>
<dbReference type="CDD" id="cd00082">
    <property type="entry name" value="HisKA"/>
    <property type="match status" value="1"/>
</dbReference>
<dbReference type="GO" id="GO:0005524">
    <property type="term" value="F:ATP binding"/>
    <property type="evidence" value="ECO:0007669"/>
    <property type="project" value="UniProtKB-KW"/>
</dbReference>
<dbReference type="InterPro" id="IPR005467">
    <property type="entry name" value="His_kinase_dom"/>
</dbReference>
<evidence type="ECO:0000256" key="10">
    <source>
        <dbReference type="SAM" id="Phobius"/>
    </source>
</evidence>
<dbReference type="EC" id="2.7.13.3" evidence="2"/>
<feature type="domain" description="Histidine kinase" evidence="11">
    <location>
        <begin position="371"/>
        <end position="578"/>
    </location>
</feature>
<gene>
    <name evidence="13" type="ORF">SAMN02746041_02390</name>
</gene>
<keyword evidence="4" id="KW-0808">Transferase</keyword>
<keyword evidence="10" id="KW-1133">Transmembrane helix</keyword>
<feature type="region of interest" description="Disordered" evidence="9">
    <location>
        <begin position="581"/>
        <end position="611"/>
    </location>
</feature>
<feature type="domain" description="PAC" evidence="12">
    <location>
        <begin position="306"/>
        <end position="358"/>
    </location>
</feature>
<name>A0A1W1XP40_9BACT</name>